<organism evidence="6 7">
    <name type="scientific">Drosophila willistoni</name>
    <name type="common">Fruit fly</name>
    <dbReference type="NCBI Taxonomy" id="7260"/>
    <lineage>
        <taxon>Eukaryota</taxon>
        <taxon>Metazoa</taxon>
        <taxon>Ecdysozoa</taxon>
        <taxon>Arthropoda</taxon>
        <taxon>Hexapoda</taxon>
        <taxon>Insecta</taxon>
        <taxon>Pterygota</taxon>
        <taxon>Neoptera</taxon>
        <taxon>Endopterygota</taxon>
        <taxon>Diptera</taxon>
        <taxon>Brachycera</taxon>
        <taxon>Muscomorpha</taxon>
        <taxon>Ephydroidea</taxon>
        <taxon>Drosophilidae</taxon>
        <taxon>Drosophila</taxon>
        <taxon>Sophophora</taxon>
    </lineage>
</organism>
<dbReference type="KEGG" id="dwi:6641128"/>
<proteinExistence type="predicted"/>
<dbReference type="GO" id="GO:0006457">
    <property type="term" value="P:protein folding"/>
    <property type="evidence" value="ECO:0007669"/>
    <property type="project" value="TreeGrafter"/>
</dbReference>
<feature type="domain" description="DNL-type" evidence="5">
    <location>
        <begin position="93"/>
        <end position="190"/>
    </location>
</feature>
<dbReference type="InParanoid" id="B4MT47"/>
<reference evidence="6 7" key="1">
    <citation type="journal article" date="2007" name="Nature">
        <title>Evolution of genes and genomes on the Drosophila phylogeny.</title>
        <authorList>
            <consortium name="Drosophila 12 Genomes Consortium"/>
            <person name="Clark A.G."/>
            <person name="Eisen M.B."/>
            <person name="Smith D.R."/>
            <person name="Bergman C.M."/>
            <person name="Oliver B."/>
            <person name="Markow T.A."/>
            <person name="Kaufman T.C."/>
            <person name="Kellis M."/>
            <person name="Gelbart W."/>
            <person name="Iyer V.N."/>
            <person name="Pollard D.A."/>
            <person name="Sackton T.B."/>
            <person name="Larracuente A.M."/>
            <person name="Singh N.D."/>
            <person name="Abad J.P."/>
            <person name="Abt D.N."/>
            <person name="Adryan B."/>
            <person name="Aguade M."/>
            <person name="Akashi H."/>
            <person name="Anderson W.W."/>
            <person name="Aquadro C.F."/>
            <person name="Ardell D.H."/>
            <person name="Arguello R."/>
            <person name="Artieri C.G."/>
            <person name="Barbash D.A."/>
            <person name="Barker D."/>
            <person name="Barsanti P."/>
            <person name="Batterham P."/>
            <person name="Batzoglou S."/>
            <person name="Begun D."/>
            <person name="Bhutkar A."/>
            <person name="Blanco E."/>
            <person name="Bosak S.A."/>
            <person name="Bradley R.K."/>
            <person name="Brand A.D."/>
            <person name="Brent M.R."/>
            <person name="Brooks A.N."/>
            <person name="Brown R.H."/>
            <person name="Butlin R.K."/>
            <person name="Caggese C."/>
            <person name="Calvi B.R."/>
            <person name="Bernardo de Carvalho A."/>
            <person name="Caspi A."/>
            <person name="Castrezana S."/>
            <person name="Celniker S.E."/>
            <person name="Chang J.L."/>
            <person name="Chapple C."/>
            <person name="Chatterji S."/>
            <person name="Chinwalla A."/>
            <person name="Civetta A."/>
            <person name="Clifton S.W."/>
            <person name="Comeron J.M."/>
            <person name="Costello J.C."/>
            <person name="Coyne J.A."/>
            <person name="Daub J."/>
            <person name="David R.G."/>
            <person name="Delcher A.L."/>
            <person name="Delehaunty K."/>
            <person name="Do C.B."/>
            <person name="Ebling H."/>
            <person name="Edwards K."/>
            <person name="Eickbush T."/>
            <person name="Evans J.D."/>
            <person name="Filipski A."/>
            <person name="Findeiss S."/>
            <person name="Freyhult E."/>
            <person name="Fulton L."/>
            <person name="Fulton R."/>
            <person name="Garcia A.C."/>
            <person name="Gardiner A."/>
            <person name="Garfield D.A."/>
            <person name="Garvin B.E."/>
            <person name="Gibson G."/>
            <person name="Gilbert D."/>
            <person name="Gnerre S."/>
            <person name="Godfrey J."/>
            <person name="Good R."/>
            <person name="Gotea V."/>
            <person name="Gravely B."/>
            <person name="Greenberg A.J."/>
            <person name="Griffiths-Jones S."/>
            <person name="Gross S."/>
            <person name="Guigo R."/>
            <person name="Gustafson E.A."/>
            <person name="Haerty W."/>
            <person name="Hahn M.W."/>
            <person name="Halligan D.L."/>
            <person name="Halpern A.L."/>
            <person name="Halter G.M."/>
            <person name="Han M.V."/>
            <person name="Heger A."/>
            <person name="Hillier L."/>
            <person name="Hinrichs A.S."/>
            <person name="Holmes I."/>
            <person name="Hoskins R.A."/>
            <person name="Hubisz M.J."/>
            <person name="Hultmark D."/>
            <person name="Huntley M.A."/>
            <person name="Jaffe D.B."/>
            <person name="Jagadeeshan S."/>
            <person name="Jeck W.R."/>
            <person name="Johnson J."/>
            <person name="Jones C.D."/>
            <person name="Jordan W.C."/>
            <person name="Karpen G.H."/>
            <person name="Kataoka E."/>
            <person name="Keightley P.D."/>
            <person name="Kheradpour P."/>
            <person name="Kirkness E.F."/>
            <person name="Koerich L.B."/>
            <person name="Kristiansen K."/>
            <person name="Kudrna D."/>
            <person name="Kulathinal R.J."/>
            <person name="Kumar S."/>
            <person name="Kwok R."/>
            <person name="Lander E."/>
            <person name="Langley C.H."/>
            <person name="Lapoint R."/>
            <person name="Lazzaro B.P."/>
            <person name="Lee S.J."/>
            <person name="Levesque L."/>
            <person name="Li R."/>
            <person name="Lin C.F."/>
            <person name="Lin M.F."/>
            <person name="Lindblad-Toh K."/>
            <person name="Llopart A."/>
            <person name="Long M."/>
            <person name="Low L."/>
            <person name="Lozovsky E."/>
            <person name="Lu J."/>
            <person name="Luo M."/>
            <person name="Machado C.A."/>
            <person name="Makalowski W."/>
            <person name="Marzo M."/>
            <person name="Matsuda M."/>
            <person name="Matzkin L."/>
            <person name="McAllister B."/>
            <person name="McBride C.S."/>
            <person name="McKernan B."/>
            <person name="McKernan K."/>
            <person name="Mendez-Lago M."/>
            <person name="Minx P."/>
            <person name="Mollenhauer M.U."/>
            <person name="Montooth K."/>
            <person name="Mount S.M."/>
            <person name="Mu X."/>
            <person name="Myers E."/>
            <person name="Negre B."/>
            <person name="Newfeld S."/>
            <person name="Nielsen R."/>
            <person name="Noor M.A."/>
            <person name="O'Grady P."/>
            <person name="Pachter L."/>
            <person name="Papaceit M."/>
            <person name="Parisi M.J."/>
            <person name="Parisi M."/>
            <person name="Parts L."/>
            <person name="Pedersen J.S."/>
            <person name="Pesole G."/>
            <person name="Phillippy A.M."/>
            <person name="Ponting C.P."/>
            <person name="Pop M."/>
            <person name="Porcelli D."/>
            <person name="Powell J.R."/>
            <person name="Prohaska S."/>
            <person name="Pruitt K."/>
            <person name="Puig M."/>
            <person name="Quesneville H."/>
            <person name="Ram K.R."/>
            <person name="Rand D."/>
            <person name="Rasmussen M.D."/>
            <person name="Reed L.K."/>
            <person name="Reenan R."/>
            <person name="Reily A."/>
            <person name="Remington K.A."/>
            <person name="Rieger T.T."/>
            <person name="Ritchie M.G."/>
            <person name="Robin C."/>
            <person name="Rogers Y.H."/>
            <person name="Rohde C."/>
            <person name="Rozas J."/>
            <person name="Rubenfield M.J."/>
            <person name="Ruiz A."/>
            <person name="Russo S."/>
            <person name="Salzberg S.L."/>
            <person name="Sanchez-Gracia A."/>
            <person name="Saranga D.J."/>
            <person name="Sato H."/>
            <person name="Schaeffer S.W."/>
            <person name="Schatz M.C."/>
            <person name="Schlenke T."/>
            <person name="Schwartz R."/>
            <person name="Segarra C."/>
            <person name="Singh R.S."/>
            <person name="Sirot L."/>
            <person name="Sirota M."/>
            <person name="Sisneros N.B."/>
            <person name="Smith C.D."/>
            <person name="Smith T.F."/>
            <person name="Spieth J."/>
            <person name="Stage D.E."/>
            <person name="Stark A."/>
            <person name="Stephan W."/>
            <person name="Strausberg R.L."/>
            <person name="Strempel S."/>
            <person name="Sturgill D."/>
            <person name="Sutton G."/>
            <person name="Sutton G.G."/>
            <person name="Tao W."/>
            <person name="Teichmann S."/>
            <person name="Tobari Y.N."/>
            <person name="Tomimura Y."/>
            <person name="Tsolas J.M."/>
            <person name="Valente V.L."/>
            <person name="Venter E."/>
            <person name="Venter J.C."/>
            <person name="Vicario S."/>
            <person name="Vieira F.G."/>
            <person name="Vilella A.J."/>
            <person name="Villasante A."/>
            <person name="Walenz B."/>
            <person name="Wang J."/>
            <person name="Wasserman M."/>
            <person name="Watts T."/>
            <person name="Wilson D."/>
            <person name="Wilson R.K."/>
            <person name="Wing R.A."/>
            <person name="Wolfner M.F."/>
            <person name="Wong A."/>
            <person name="Wong G.K."/>
            <person name="Wu C.I."/>
            <person name="Wu G."/>
            <person name="Yamamoto D."/>
            <person name="Yang H.P."/>
            <person name="Yang S.P."/>
            <person name="Yorke J.A."/>
            <person name="Yoshida K."/>
            <person name="Zdobnov E."/>
            <person name="Zhang P."/>
            <person name="Zhang Y."/>
            <person name="Zimin A.V."/>
            <person name="Baldwin J."/>
            <person name="Abdouelleil A."/>
            <person name="Abdulkadir J."/>
            <person name="Abebe A."/>
            <person name="Abera B."/>
            <person name="Abreu J."/>
            <person name="Acer S.C."/>
            <person name="Aftuck L."/>
            <person name="Alexander A."/>
            <person name="An P."/>
            <person name="Anderson E."/>
            <person name="Anderson S."/>
            <person name="Arachi H."/>
            <person name="Azer M."/>
            <person name="Bachantsang P."/>
            <person name="Barry A."/>
            <person name="Bayul T."/>
            <person name="Berlin A."/>
            <person name="Bessette D."/>
            <person name="Bloom T."/>
            <person name="Blye J."/>
            <person name="Boguslavskiy L."/>
            <person name="Bonnet C."/>
            <person name="Boukhgalter B."/>
            <person name="Bourzgui I."/>
            <person name="Brown A."/>
            <person name="Cahill P."/>
            <person name="Channer S."/>
            <person name="Cheshatsang Y."/>
            <person name="Chuda L."/>
            <person name="Citroen M."/>
            <person name="Collymore A."/>
            <person name="Cooke P."/>
            <person name="Costello M."/>
            <person name="D'Aco K."/>
            <person name="Daza R."/>
            <person name="De Haan G."/>
            <person name="DeGray S."/>
            <person name="DeMaso C."/>
            <person name="Dhargay N."/>
            <person name="Dooley K."/>
            <person name="Dooley E."/>
            <person name="Doricent M."/>
            <person name="Dorje P."/>
            <person name="Dorjee K."/>
            <person name="Dupes A."/>
            <person name="Elong R."/>
            <person name="Falk J."/>
            <person name="Farina A."/>
            <person name="Faro S."/>
            <person name="Ferguson D."/>
            <person name="Fisher S."/>
            <person name="Foley C.D."/>
            <person name="Franke A."/>
            <person name="Friedrich D."/>
            <person name="Gadbois L."/>
            <person name="Gearin G."/>
            <person name="Gearin C.R."/>
            <person name="Giannoukos G."/>
            <person name="Goode T."/>
            <person name="Graham J."/>
            <person name="Grandbois E."/>
            <person name="Grewal S."/>
            <person name="Gyaltsen K."/>
            <person name="Hafez N."/>
            <person name="Hagos B."/>
            <person name="Hall J."/>
            <person name="Henson C."/>
            <person name="Hollinger A."/>
            <person name="Honan T."/>
            <person name="Huard M.D."/>
            <person name="Hughes L."/>
            <person name="Hurhula B."/>
            <person name="Husby M.E."/>
            <person name="Kamat A."/>
            <person name="Kanga B."/>
            <person name="Kashin S."/>
            <person name="Khazanovich D."/>
            <person name="Kisner P."/>
            <person name="Lance K."/>
            <person name="Lara M."/>
            <person name="Lee W."/>
            <person name="Lennon N."/>
            <person name="Letendre F."/>
            <person name="LeVine R."/>
            <person name="Lipovsky A."/>
            <person name="Liu X."/>
            <person name="Liu J."/>
            <person name="Liu S."/>
            <person name="Lokyitsang T."/>
            <person name="Lokyitsang Y."/>
            <person name="Lubonja R."/>
            <person name="Lui A."/>
            <person name="MacDonald P."/>
            <person name="Magnisalis V."/>
            <person name="Maru K."/>
            <person name="Matthews C."/>
            <person name="McCusker W."/>
            <person name="McDonough S."/>
            <person name="Mehta T."/>
            <person name="Meldrim J."/>
            <person name="Meneus L."/>
            <person name="Mihai O."/>
            <person name="Mihalev A."/>
            <person name="Mihova T."/>
            <person name="Mittelman R."/>
            <person name="Mlenga V."/>
            <person name="Montmayeur A."/>
            <person name="Mulrain L."/>
            <person name="Navidi A."/>
            <person name="Naylor J."/>
            <person name="Negash T."/>
            <person name="Nguyen T."/>
            <person name="Nguyen N."/>
            <person name="Nicol R."/>
            <person name="Norbu C."/>
            <person name="Norbu N."/>
            <person name="Novod N."/>
            <person name="O'Neill B."/>
            <person name="Osman S."/>
            <person name="Markiewicz E."/>
            <person name="Oyono O.L."/>
            <person name="Patti C."/>
            <person name="Phunkhang P."/>
            <person name="Pierre F."/>
            <person name="Priest M."/>
            <person name="Raghuraman S."/>
            <person name="Rege F."/>
            <person name="Reyes R."/>
            <person name="Rise C."/>
            <person name="Rogov P."/>
            <person name="Ross K."/>
            <person name="Ryan E."/>
            <person name="Settipalli S."/>
            <person name="Shea T."/>
            <person name="Sherpa N."/>
            <person name="Shi L."/>
            <person name="Shih D."/>
            <person name="Sparrow T."/>
            <person name="Spaulding J."/>
            <person name="Stalker J."/>
            <person name="Stange-Thomann N."/>
            <person name="Stavropoulos S."/>
            <person name="Stone C."/>
            <person name="Strader C."/>
            <person name="Tesfaye S."/>
            <person name="Thomson T."/>
            <person name="Thoulutsang Y."/>
            <person name="Thoulutsang D."/>
            <person name="Topham K."/>
            <person name="Topping I."/>
            <person name="Tsamla T."/>
            <person name="Vassiliev H."/>
            <person name="Vo A."/>
            <person name="Wangchuk T."/>
            <person name="Wangdi T."/>
            <person name="Weiand M."/>
            <person name="Wilkinson J."/>
            <person name="Wilson A."/>
            <person name="Yadav S."/>
            <person name="Young G."/>
            <person name="Yu Q."/>
            <person name="Zembek L."/>
            <person name="Zhong D."/>
            <person name="Zimmer A."/>
            <person name="Zwirko Z."/>
            <person name="Jaffe D.B."/>
            <person name="Alvarez P."/>
            <person name="Brockman W."/>
            <person name="Butler J."/>
            <person name="Chin C."/>
            <person name="Gnerre S."/>
            <person name="Grabherr M."/>
            <person name="Kleber M."/>
            <person name="Mauceli E."/>
            <person name="MacCallum I."/>
        </authorList>
    </citation>
    <scope>NUCLEOTIDE SEQUENCE [LARGE SCALE GENOMIC DNA]</scope>
    <source>
        <strain evidence="7">Tucson 14030-0811.24</strain>
    </source>
</reference>
<evidence type="ECO:0000256" key="2">
    <source>
        <dbReference type="ARBA" id="ARBA00022771"/>
    </source>
</evidence>
<dbReference type="GO" id="GO:0030150">
    <property type="term" value="P:protein import into mitochondrial matrix"/>
    <property type="evidence" value="ECO:0007669"/>
    <property type="project" value="TreeGrafter"/>
</dbReference>
<dbReference type="EMBL" id="CH963851">
    <property type="protein sequence ID" value="EDW75286.2"/>
    <property type="molecule type" value="Genomic_DNA"/>
</dbReference>
<dbReference type="GO" id="GO:0005739">
    <property type="term" value="C:mitochondrion"/>
    <property type="evidence" value="ECO:0007669"/>
    <property type="project" value="TreeGrafter"/>
</dbReference>
<dbReference type="GO" id="GO:0008270">
    <property type="term" value="F:zinc ion binding"/>
    <property type="evidence" value="ECO:0007669"/>
    <property type="project" value="UniProtKB-KW"/>
</dbReference>
<evidence type="ECO:0000256" key="3">
    <source>
        <dbReference type="ARBA" id="ARBA00022833"/>
    </source>
</evidence>
<gene>
    <name evidence="6" type="primary">Dwil\GK20094</name>
    <name evidence="6" type="ORF">Dwil_GK20094</name>
</gene>
<dbReference type="PROSITE" id="PS51501">
    <property type="entry name" value="ZF_DNL"/>
    <property type="match status" value="1"/>
</dbReference>
<dbReference type="InterPro" id="IPR024158">
    <property type="entry name" value="Mt_import_TIM15"/>
</dbReference>
<dbReference type="GO" id="GO:0050821">
    <property type="term" value="P:protein stabilization"/>
    <property type="evidence" value="ECO:0007669"/>
    <property type="project" value="TreeGrafter"/>
</dbReference>
<dbReference type="Pfam" id="PF05180">
    <property type="entry name" value="zf-DNL"/>
    <property type="match status" value="1"/>
</dbReference>
<keyword evidence="2 4" id="KW-0863">Zinc-finger</keyword>
<keyword evidence="1" id="KW-0479">Metal-binding</keyword>
<protein>
    <recommendedName>
        <fullName evidence="5">DNL-type domain-containing protein</fullName>
    </recommendedName>
</protein>
<evidence type="ECO:0000256" key="1">
    <source>
        <dbReference type="ARBA" id="ARBA00022723"/>
    </source>
</evidence>
<evidence type="ECO:0000259" key="5">
    <source>
        <dbReference type="PROSITE" id="PS51501"/>
    </source>
</evidence>
<dbReference type="PANTHER" id="PTHR20922">
    <property type="entry name" value="DNL-TYPE ZINC FINGER PROTEIN"/>
    <property type="match status" value="1"/>
</dbReference>
<evidence type="ECO:0000313" key="7">
    <source>
        <dbReference type="Proteomes" id="UP000007798"/>
    </source>
</evidence>
<dbReference type="Proteomes" id="UP000007798">
    <property type="component" value="Unassembled WGS sequence"/>
</dbReference>
<evidence type="ECO:0000313" key="6">
    <source>
        <dbReference type="EMBL" id="EDW75286.2"/>
    </source>
</evidence>
<dbReference type="PANTHER" id="PTHR20922:SF13">
    <property type="entry name" value="DNL-TYPE ZINC FINGER PROTEIN"/>
    <property type="match status" value="1"/>
</dbReference>
<name>B4MT47_DROWI</name>
<dbReference type="InterPro" id="IPR007853">
    <property type="entry name" value="Znf_DNL-typ"/>
</dbReference>
<evidence type="ECO:0000256" key="4">
    <source>
        <dbReference type="PROSITE-ProRule" id="PRU00834"/>
    </source>
</evidence>
<keyword evidence="3" id="KW-0862">Zinc</keyword>
<dbReference type="AlphaFoldDB" id="B4MT47"/>
<dbReference type="eggNOG" id="KOG3277">
    <property type="taxonomic scope" value="Eukaryota"/>
</dbReference>
<keyword evidence="7" id="KW-1185">Reference proteome</keyword>
<dbReference type="GO" id="GO:0051087">
    <property type="term" value="F:protein-folding chaperone binding"/>
    <property type="evidence" value="ECO:0007669"/>
    <property type="project" value="TreeGrafter"/>
</dbReference>
<dbReference type="STRING" id="7260.B4MT47"/>
<sequence length="193" mass="21935">MKQIYRIFANQAILCRQATRHWAGSGAVQIQRPKTLTTTATTTTSLPTKEKFTLRPAVADNTCSWRCHPLRFYCNHSNNDSSNIVKTSLPLAELQTKMQLIYTCKICQTRNMKSISKIAYQRGVVIVTCEGCSNHHLIADNLNWFTDLDGKRNIEEILAEKGEKVTKFVNENSEFLPQDDDNIDSKLKPKLIS</sequence>
<dbReference type="HOGENOM" id="CLU_093902_6_1_1"/>
<dbReference type="FunCoup" id="B4MT47">
    <property type="interactions" value="46"/>
</dbReference>
<accession>B4MT47</accession>
<dbReference type="OrthoDB" id="512667at2759"/>